<protein>
    <submittedName>
        <fullName evidence="2">Uncharacterized protein</fullName>
    </submittedName>
</protein>
<keyword evidence="3" id="KW-1185">Reference proteome</keyword>
<dbReference type="AlphaFoldDB" id="A0A4Y2B7A3"/>
<sequence length="113" mass="12844">MRNIKSAPNLLQLEVSWNWTTYHKSPFALPVLQNLMSNVLWKTFDDKLGRELKIILQPITIIGQKSIFLASETAFTAMLISLFLMLAAIAFGLEVVKEKEVCISCSIFRRIVS</sequence>
<evidence type="ECO:0000313" key="3">
    <source>
        <dbReference type="Proteomes" id="UP000499080"/>
    </source>
</evidence>
<evidence type="ECO:0000256" key="1">
    <source>
        <dbReference type="SAM" id="Phobius"/>
    </source>
</evidence>
<keyword evidence="1" id="KW-0812">Transmembrane</keyword>
<gene>
    <name evidence="2" type="ORF">AVEN_117796_1</name>
</gene>
<evidence type="ECO:0000313" key="2">
    <source>
        <dbReference type="EMBL" id="GBL88212.1"/>
    </source>
</evidence>
<keyword evidence="1" id="KW-0472">Membrane</keyword>
<keyword evidence="1" id="KW-1133">Transmembrane helix</keyword>
<dbReference type="EMBL" id="BGPR01000058">
    <property type="protein sequence ID" value="GBL88212.1"/>
    <property type="molecule type" value="Genomic_DNA"/>
</dbReference>
<reference evidence="2 3" key="1">
    <citation type="journal article" date="2019" name="Sci. Rep.">
        <title>Orb-weaving spider Araneus ventricosus genome elucidates the spidroin gene catalogue.</title>
        <authorList>
            <person name="Kono N."/>
            <person name="Nakamura H."/>
            <person name="Ohtoshi R."/>
            <person name="Moran D.A.P."/>
            <person name="Shinohara A."/>
            <person name="Yoshida Y."/>
            <person name="Fujiwara M."/>
            <person name="Mori M."/>
            <person name="Tomita M."/>
            <person name="Arakawa K."/>
        </authorList>
    </citation>
    <scope>NUCLEOTIDE SEQUENCE [LARGE SCALE GENOMIC DNA]</scope>
</reference>
<dbReference type="Proteomes" id="UP000499080">
    <property type="component" value="Unassembled WGS sequence"/>
</dbReference>
<organism evidence="2 3">
    <name type="scientific">Araneus ventricosus</name>
    <name type="common">Orbweaver spider</name>
    <name type="synonym">Epeira ventricosa</name>
    <dbReference type="NCBI Taxonomy" id="182803"/>
    <lineage>
        <taxon>Eukaryota</taxon>
        <taxon>Metazoa</taxon>
        <taxon>Ecdysozoa</taxon>
        <taxon>Arthropoda</taxon>
        <taxon>Chelicerata</taxon>
        <taxon>Arachnida</taxon>
        <taxon>Araneae</taxon>
        <taxon>Araneomorphae</taxon>
        <taxon>Entelegynae</taxon>
        <taxon>Araneoidea</taxon>
        <taxon>Araneidae</taxon>
        <taxon>Araneus</taxon>
    </lineage>
</organism>
<accession>A0A4Y2B7A3</accession>
<name>A0A4Y2B7A3_ARAVE</name>
<comment type="caution">
    <text evidence="2">The sequence shown here is derived from an EMBL/GenBank/DDBJ whole genome shotgun (WGS) entry which is preliminary data.</text>
</comment>
<feature type="transmembrane region" description="Helical" evidence="1">
    <location>
        <begin position="74"/>
        <end position="93"/>
    </location>
</feature>
<proteinExistence type="predicted"/>